<dbReference type="STRING" id="9009.A0A226NBW5"/>
<dbReference type="AlphaFoldDB" id="A0A226NBW5"/>
<evidence type="ECO:0000313" key="13">
    <source>
        <dbReference type="EMBL" id="OXB65116.1"/>
    </source>
</evidence>
<evidence type="ECO:0000256" key="5">
    <source>
        <dbReference type="ARBA" id="ARBA00037026"/>
    </source>
</evidence>
<dbReference type="InterPro" id="IPR002466">
    <property type="entry name" value="A_deamin"/>
</dbReference>
<keyword evidence="1" id="KW-0819">tRNA processing</keyword>
<protein>
    <recommendedName>
        <fullName evidence="9">tRNA-specific adenosine deaminase 1</fullName>
        <ecNumber evidence="8">3.5.4.34</ecNumber>
    </recommendedName>
    <alternativeName>
        <fullName evidence="10">tRNA-specific adenosine-37 deaminase</fullName>
    </alternativeName>
</protein>
<keyword evidence="4" id="KW-0862">Zinc</keyword>
<comment type="caution">
    <text evidence="13">The sequence shown here is derived from an EMBL/GenBank/DDBJ whole genome shotgun (WGS) entry which is preliminary data.</text>
</comment>
<dbReference type="EMBL" id="MCFN01000104">
    <property type="protein sequence ID" value="OXB65116.1"/>
    <property type="molecule type" value="Genomic_DNA"/>
</dbReference>
<evidence type="ECO:0000259" key="12">
    <source>
        <dbReference type="PROSITE" id="PS50141"/>
    </source>
</evidence>
<evidence type="ECO:0000256" key="11">
    <source>
        <dbReference type="ARBA" id="ARBA00047635"/>
    </source>
</evidence>
<evidence type="ECO:0000256" key="3">
    <source>
        <dbReference type="ARBA" id="ARBA00022801"/>
    </source>
</evidence>
<evidence type="ECO:0000256" key="6">
    <source>
        <dbReference type="ARBA" id="ARBA00037784"/>
    </source>
</evidence>
<keyword evidence="2" id="KW-0479">Metal-binding</keyword>
<comment type="cofactor">
    <cofactor evidence="5">
        <name>1D-myo-inositol hexakisphosphate</name>
        <dbReference type="ChEBI" id="CHEBI:58130"/>
    </cofactor>
</comment>
<comment type="function">
    <text evidence="6">Specifically deaminates adenosine-37 to inosine in tRNA-Ala.</text>
</comment>
<proteinExistence type="inferred from homology"/>
<dbReference type="GO" id="GO:0003723">
    <property type="term" value="F:RNA binding"/>
    <property type="evidence" value="ECO:0007669"/>
    <property type="project" value="InterPro"/>
</dbReference>
<evidence type="ECO:0000313" key="14">
    <source>
        <dbReference type="Proteomes" id="UP000198323"/>
    </source>
</evidence>
<dbReference type="PROSITE" id="PS50141">
    <property type="entry name" value="A_DEAMIN_EDITASE"/>
    <property type="match status" value="1"/>
</dbReference>
<reference evidence="13 14" key="1">
    <citation type="submission" date="2016-07" db="EMBL/GenBank/DDBJ databases">
        <title>Disparate Historic Effective Population Sizes Predicted by Modern Levels of Genome Diversity for the Scaled Quail (Callipepla squamata) and the Northern Bobwhite (Colinus virginianus): Inferences from First and Second Generation Draft Genome Assemblies for Sympatric New World Quail.</title>
        <authorList>
            <person name="Oldeschulte D.L."/>
            <person name="Halley Y.A."/>
            <person name="Bhattarai E.K."/>
            <person name="Brashear W.A."/>
            <person name="Hill J."/>
            <person name="Metz R.P."/>
            <person name="Johnson C.D."/>
            <person name="Rollins D."/>
            <person name="Peterson M.J."/>
            <person name="Bickhart D.M."/>
            <person name="Decker J.E."/>
            <person name="Seabury C.M."/>
        </authorList>
    </citation>
    <scope>NUCLEOTIDE SEQUENCE [LARGE SCALE GENOMIC DNA]</scope>
    <source>
        <strain evidence="13 14">Texas</strain>
        <tissue evidence="13">Leg muscle</tissue>
    </source>
</reference>
<evidence type="ECO:0000256" key="8">
    <source>
        <dbReference type="ARBA" id="ARBA00038940"/>
    </source>
</evidence>
<name>A0A226NBW5_CALSU</name>
<evidence type="ECO:0000256" key="2">
    <source>
        <dbReference type="ARBA" id="ARBA00022723"/>
    </source>
</evidence>
<evidence type="ECO:0000256" key="7">
    <source>
        <dbReference type="ARBA" id="ARBA00038326"/>
    </source>
</evidence>
<dbReference type="PANTHER" id="PTHR46516">
    <property type="entry name" value="TRNA-SPECIFIC ADENOSINE DEAMINASE 1"/>
    <property type="match status" value="1"/>
</dbReference>
<keyword evidence="14" id="KW-1185">Reference proteome</keyword>
<dbReference type="EC" id="3.5.4.34" evidence="8"/>
<gene>
    <name evidence="13" type="ORF">ASZ78_008399</name>
</gene>
<dbReference type="PANTHER" id="PTHR46516:SF1">
    <property type="entry name" value="TRNA-SPECIFIC ADENOSINE DEAMINASE 1"/>
    <property type="match status" value="1"/>
</dbReference>
<accession>A0A226NBW5</accession>
<sequence length="546" mass="60780">MWSADEIAELCYEHYRIRLPKQGKPDPSREWTSLAAVVKVESAESREGCGSLGSLQGEDGVVFCELRLFSFSLAKEVVALGTGTKCIGLNKMRKTGDILNDSHAEIIAKRSFQRYLLHQMHLATSYQQGSIFIPGSKTGKWKLKPNITFIFFCSHTPCEYLRVNQFHDSNSQGTEKIIPFLQSFRSGDASIIPIRGTENYLSKPVGGHDVAGQSALCSSDCDRRGPEDKRILERVAGGHTIKRMKNADGGFFPTIAEGLSVQQVFVEKEGSANPKCSEHSEEMQAANKETNSGKLTVVDVHRTGAKCVPGELSDTLIPGTEYHCVGLLRVKPGRGDRTCSMSCSDKLARWNVLGCQGALLMHFLQYPVYLSAVIVGKCPYSQEAMQRAVIERCRHVSLLPDGFLTQEVQLLQSDLQFEHSRQAIQEVQTISKRKLVPCSAAISWSAVPEQPLDVTSGGFRQGTTKKGIGSPQSRSKICKVELFHEFQKLVTSISKENLPDALRMKTLETYWDYKEAALNYQEAWKALRSQALLGWIKNAREYLLFT</sequence>
<evidence type="ECO:0000256" key="4">
    <source>
        <dbReference type="ARBA" id="ARBA00022833"/>
    </source>
</evidence>
<dbReference type="Pfam" id="PF02137">
    <property type="entry name" value="A_deamin"/>
    <property type="match status" value="1"/>
</dbReference>
<evidence type="ECO:0000256" key="1">
    <source>
        <dbReference type="ARBA" id="ARBA00022694"/>
    </source>
</evidence>
<dbReference type="GO" id="GO:0008033">
    <property type="term" value="P:tRNA processing"/>
    <property type="evidence" value="ECO:0007669"/>
    <property type="project" value="UniProtKB-KW"/>
</dbReference>
<dbReference type="GO" id="GO:0043829">
    <property type="term" value="F:tRNA-specific adenosine-37 deaminase activity"/>
    <property type="evidence" value="ECO:0007669"/>
    <property type="project" value="UniProtKB-EC"/>
</dbReference>
<evidence type="ECO:0000256" key="10">
    <source>
        <dbReference type="ARBA" id="ARBA00041760"/>
    </source>
</evidence>
<comment type="catalytic activity">
    <reaction evidence="11">
        <text>adenosine(37) in tRNA(Ala) + H2O + H(+) = inosine(37) in tRNA(Ala) + NH4(+)</text>
        <dbReference type="Rhea" id="RHEA:50968"/>
        <dbReference type="Rhea" id="RHEA-COMP:12855"/>
        <dbReference type="Rhea" id="RHEA-COMP:12856"/>
        <dbReference type="ChEBI" id="CHEBI:15377"/>
        <dbReference type="ChEBI" id="CHEBI:15378"/>
        <dbReference type="ChEBI" id="CHEBI:28938"/>
        <dbReference type="ChEBI" id="CHEBI:74411"/>
        <dbReference type="ChEBI" id="CHEBI:82852"/>
        <dbReference type="EC" id="3.5.4.34"/>
    </reaction>
</comment>
<feature type="domain" description="A to I editase" evidence="12">
    <location>
        <begin position="79"/>
        <end position="545"/>
    </location>
</feature>
<evidence type="ECO:0000256" key="9">
    <source>
        <dbReference type="ARBA" id="ARBA00040502"/>
    </source>
</evidence>
<dbReference type="SMART" id="SM00552">
    <property type="entry name" value="ADEAMc"/>
    <property type="match status" value="1"/>
</dbReference>
<organism evidence="13 14">
    <name type="scientific">Callipepla squamata</name>
    <name type="common">Scaled quail</name>
    <dbReference type="NCBI Taxonomy" id="9009"/>
    <lineage>
        <taxon>Eukaryota</taxon>
        <taxon>Metazoa</taxon>
        <taxon>Chordata</taxon>
        <taxon>Craniata</taxon>
        <taxon>Vertebrata</taxon>
        <taxon>Euteleostomi</taxon>
        <taxon>Archelosauria</taxon>
        <taxon>Archosauria</taxon>
        <taxon>Dinosauria</taxon>
        <taxon>Saurischia</taxon>
        <taxon>Theropoda</taxon>
        <taxon>Coelurosauria</taxon>
        <taxon>Aves</taxon>
        <taxon>Neognathae</taxon>
        <taxon>Galloanserae</taxon>
        <taxon>Galliformes</taxon>
        <taxon>Odontophoridae</taxon>
        <taxon>Callipepla</taxon>
    </lineage>
</organism>
<dbReference type="GO" id="GO:0046872">
    <property type="term" value="F:metal ion binding"/>
    <property type="evidence" value="ECO:0007669"/>
    <property type="project" value="UniProtKB-KW"/>
</dbReference>
<comment type="similarity">
    <text evidence="7">Belongs to the ADAT1 family.</text>
</comment>
<keyword evidence="3" id="KW-0378">Hydrolase</keyword>
<dbReference type="Proteomes" id="UP000198323">
    <property type="component" value="Unassembled WGS sequence"/>
</dbReference>
<dbReference type="OrthoDB" id="10268011at2759"/>